<accession>A0A9W6V782</accession>
<name>A0A9W6V782_9ACTN</name>
<evidence type="ECO:0000313" key="2">
    <source>
        <dbReference type="Proteomes" id="UP001165041"/>
    </source>
</evidence>
<gene>
    <name evidence="1" type="ORF">Kpho02_72840</name>
</gene>
<organism evidence="1 2">
    <name type="scientific">Kitasatospora phosalacinea</name>
    <dbReference type="NCBI Taxonomy" id="2065"/>
    <lineage>
        <taxon>Bacteria</taxon>
        <taxon>Bacillati</taxon>
        <taxon>Actinomycetota</taxon>
        <taxon>Actinomycetes</taxon>
        <taxon>Kitasatosporales</taxon>
        <taxon>Streptomycetaceae</taxon>
        <taxon>Kitasatospora</taxon>
    </lineage>
</organism>
<dbReference type="AlphaFoldDB" id="A0A9W6V782"/>
<proteinExistence type="predicted"/>
<comment type="caution">
    <text evidence="1">The sequence shown here is derived from an EMBL/GenBank/DDBJ whole genome shotgun (WGS) entry which is preliminary data.</text>
</comment>
<protein>
    <submittedName>
        <fullName evidence="1">Uncharacterized protein</fullName>
    </submittedName>
</protein>
<sequence>MPATLATIAADHGRDLAYLADTDTVTADTVTEDLRDAVTTLQIRGHDTDAELLGQALTLLDQAAHPGHRHTGNTHVLLDQADRLLRRELPEISREYRTTHGTR</sequence>
<evidence type="ECO:0000313" key="1">
    <source>
        <dbReference type="EMBL" id="GLW74987.1"/>
    </source>
</evidence>
<dbReference type="RefSeq" id="WP_285740543.1">
    <property type="nucleotide sequence ID" value="NZ_BSSA01000043.1"/>
</dbReference>
<dbReference type="Proteomes" id="UP001165041">
    <property type="component" value="Unassembled WGS sequence"/>
</dbReference>
<dbReference type="EMBL" id="BSSA01000043">
    <property type="protein sequence ID" value="GLW74987.1"/>
    <property type="molecule type" value="Genomic_DNA"/>
</dbReference>
<reference evidence="1" key="1">
    <citation type="submission" date="2023-02" db="EMBL/GenBank/DDBJ databases">
        <title>Kitasatospora phosalacinea NBRC 14627.</title>
        <authorList>
            <person name="Ichikawa N."/>
            <person name="Sato H."/>
            <person name="Tonouchi N."/>
        </authorList>
    </citation>
    <scope>NUCLEOTIDE SEQUENCE</scope>
    <source>
        <strain evidence="1">NBRC 14627</strain>
    </source>
</reference>